<feature type="region of interest" description="Disordered" evidence="1">
    <location>
        <begin position="249"/>
        <end position="272"/>
    </location>
</feature>
<reference evidence="3 4" key="1">
    <citation type="submission" date="2019-07" db="EMBL/GenBank/DDBJ databases">
        <title>Whole genome shotgun sequence of Skermanella aerolata NBRC 106429.</title>
        <authorList>
            <person name="Hosoyama A."/>
            <person name="Uohara A."/>
            <person name="Ohji S."/>
            <person name="Ichikawa N."/>
        </authorList>
    </citation>
    <scope>NUCLEOTIDE SEQUENCE [LARGE SCALE GENOMIC DNA]</scope>
    <source>
        <strain evidence="3 4">NBRC 106429</strain>
    </source>
</reference>
<dbReference type="AlphaFoldDB" id="A0A512DZW5"/>
<evidence type="ECO:0000313" key="3">
    <source>
        <dbReference type="EMBL" id="GEO42027.1"/>
    </source>
</evidence>
<dbReference type="Gene3D" id="3.40.50.300">
    <property type="entry name" value="P-loop containing nucleotide triphosphate hydrolases"/>
    <property type="match status" value="1"/>
</dbReference>
<dbReference type="GO" id="GO:0051131">
    <property type="term" value="P:chaperone-mediated protein complex assembly"/>
    <property type="evidence" value="ECO:0007669"/>
    <property type="project" value="TreeGrafter"/>
</dbReference>
<dbReference type="EMBL" id="BJYZ01000034">
    <property type="protein sequence ID" value="GEO42027.1"/>
    <property type="molecule type" value="Genomic_DNA"/>
</dbReference>
<feature type="region of interest" description="Disordered" evidence="1">
    <location>
        <begin position="185"/>
        <end position="211"/>
    </location>
</feature>
<dbReference type="GO" id="GO:0003697">
    <property type="term" value="F:single-stranded DNA binding"/>
    <property type="evidence" value="ECO:0007669"/>
    <property type="project" value="TreeGrafter"/>
</dbReference>
<feature type="region of interest" description="Disordered" evidence="1">
    <location>
        <begin position="464"/>
        <end position="515"/>
    </location>
</feature>
<dbReference type="SMART" id="SM00382">
    <property type="entry name" value="AAA"/>
    <property type="match status" value="1"/>
</dbReference>
<dbReference type="GO" id="GO:0004176">
    <property type="term" value="F:ATP-dependent peptidase activity"/>
    <property type="evidence" value="ECO:0007669"/>
    <property type="project" value="InterPro"/>
</dbReference>
<evidence type="ECO:0000259" key="2">
    <source>
        <dbReference type="SMART" id="SM00382"/>
    </source>
</evidence>
<evidence type="ECO:0000313" key="4">
    <source>
        <dbReference type="Proteomes" id="UP000321523"/>
    </source>
</evidence>
<accession>A0A512DZW5</accession>
<feature type="compositionally biased region" description="Basic and acidic residues" evidence="1">
    <location>
        <begin position="201"/>
        <end position="211"/>
    </location>
</feature>
<dbReference type="SUPFAM" id="SSF52540">
    <property type="entry name" value="P-loop containing nucleoside triphosphate hydrolases"/>
    <property type="match status" value="1"/>
</dbReference>
<feature type="compositionally biased region" description="Basic and acidic residues" evidence="1">
    <location>
        <begin position="490"/>
        <end position="506"/>
    </location>
</feature>
<feature type="compositionally biased region" description="Basic and acidic residues" evidence="1">
    <location>
        <begin position="257"/>
        <end position="271"/>
    </location>
</feature>
<name>A0A512DZW5_9PROT</name>
<dbReference type="GO" id="GO:0007005">
    <property type="term" value="P:mitochondrion organization"/>
    <property type="evidence" value="ECO:0007669"/>
    <property type="project" value="TreeGrafter"/>
</dbReference>
<sequence>MNSDLGEPMNGLAIWRKHPYGKIKALYRDRVATVAAGLLDRYERKNTYAEGSVIEFARNNLRLARSSDGEAWLRITECIPDLIASETTDLELRDRITPDAIGTCLLAAALSGSDWARFRLSWHLGLHGHAELSRAAVDAYELAQFRAFSMITALGAHDAVLPDIVAVNIGEVKRMVEDIEGSDAARTGIKKKQEQGSPANRTRDAAGQEGDMKYKGIHRLGEFLGRTATEPSASDDDFMPGLKVIDNAYPSPPQLRDTSRPDEVSPPRDMTRGSSGIKIMNWLSLWRSEPFSDILVNHKNALSGISDGLLELAELKFSASGSPFLPSALLRDSMGAARLLDAHAWLQLAEALPDHLAGLIDQNAPASLAGVLEAKKTDIEGTCLLLASAYGNRWARYMLSYHLAIHGHADLARQAVNLSEIERCFTPYFVLRVNGGEASILAEYVTENRAEIAAHIRRIEEQGKAPPTIDWDKVQPQETGRGRSKAPNAADDREASRPKLAWERTNSETAAGESSKAASGPIAFVLRSSIPLPHDRDYRKLVEDANRILPRVPLREAPDPDEVAASLGEEFPWMTPAIETVRSHLVLAGRLGGTTILPPLVLVGPPGCGKSRFARRLAETLNLPHVRLSCGGITDNRILAGTARGWASQSPSLPVTVMMRYRVANAAIVLDEIEKAGGGSRSGRIDLTLLGMVERETARDYFDEGLSAEVDISRINWIFTSNDRSRISPLLRSRLDFIEIGQPGPRDFDAILAGVLWDIAKSFDVLIEELPDLDPVVVAEMRRGFAEGRLTARQTGKLVWAALVAAADADRYRSRH</sequence>
<keyword evidence="4" id="KW-1185">Reference proteome</keyword>
<dbReference type="GO" id="GO:0004252">
    <property type="term" value="F:serine-type endopeptidase activity"/>
    <property type="evidence" value="ECO:0007669"/>
    <property type="project" value="InterPro"/>
</dbReference>
<dbReference type="Pfam" id="PF00004">
    <property type="entry name" value="AAA"/>
    <property type="match status" value="1"/>
</dbReference>
<proteinExistence type="predicted"/>
<dbReference type="InterPro" id="IPR027417">
    <property type="entry name" value="P-loop_NTPase"/>
</dbReference>
<dbReference type="InterPro" id="IPR003593">
    <property type="entry name" value="AAA+_ATPase"/>
</dbReference>
<dbReference type="GO" id="GO:0005524">
    <property type="term" value="F:ATP binding"/>
    <property type="evidence" value="ECO:0007669"/>
    <property type="project" value="InterPro"/>
</dbReference>
<dbReference type="GO" id="GO:0006515">
    <property type="term" value="P:protein quality control for misfolded or incompletely synthesized proteins"/>
    <property type="evidence" value="ECO:0007669"/>
    <property type="project" value="TreeGrafter"/>
</dbReference>
<gene>
    <name evidence="3" type="ORF">SAE02_61750</name>
</gene>
<dbReference type="InterPro" id="IPR027065">
    <property type="entry name" value="Lon_Prtase"/>
</dbReference>
<dbReference type="PANTHER" id="PTHR43718">
    <property type="entry name" value="LON PROTEASE"/>
    <property type="match status" value="1"/>
</dbReference>
<dbReference type="InterPro" id="IPR003959">
    <property type="entry name" value="ATPase_AAA_core"/>
</dbReference>
<dbReference type="PANTHER" id="PTHR43718:SF2">
    <property type="entry name" value="LON PROTEASE HOMOLOG, MITOCHONDRIAL"/>
    <property type="match status" value="1"/>
</dbReference>
<dbReference type="GO" id="GO:0016887">
    <property type="term" value="F:ATP hydrolysis activity"/>
    <property type="evidence" value="ECO:0007669"/>
    <property type="project" value="InterPro"/>
</dbReference>
<protein>
    <recommendedName>
        <fullName evidence="2">AAA+ ATPase domain-containing protein</fullName>
    </recommendedName>
</protein>
<comment type="caution">
    <text evidence="3">The sequence shown here is derived from an EMBL/GenBank/DDBJ whole genome shotgun (WGS) entry which is preliminary data.</text>
</comment>
<evidence type="ECO:0000256" key="1">
    <source>
        <dbReference type="SAM" id="MobiDB-lite"/>
    </source>
</evidence>
<organism evidence="3 4">
    <name type="scientific">Skermanella aerolata</name>
    <dbReference type="NCBI Taxonomy" id="393310"/>
    <lineage>
        <taxon>Bacteria</taxon>
        <taxon>Pseudomonadati</taxon>
        <taxon>Pseudomonadota</taxon>
        <taxon>Alphaproteobacteria</taxon>
        <taxon>Rhodospirillales</taxon>
        <taxon>Azospirillaceae</taxon>
        <taxon>Skermanella</taxon>
    </lineage>
</organism>
<dbReference type="RefSeq" id="WP_169789431.1">
    <property type="nucleotide sequence ID" value="NZ_BJYZ01000034.1"/>
</dbReference>
<feature type="domain" description="AAA+ ATPase" evidence="2">
    <location>
        <begin position="596"/>
        <end position="745"/>
    </location>
</feature>
<dbReference type="Proteomes" id="UP000321523">
    <property type="component" value="Unassembled WGS sequence"/>
</dbReference>